<dbReference type="PANTHER" id="PTHR32282">
    <property type="entry name" value="BINDING PROTEIN TRANSPEPTIDASE, PUTATIVE-RELATED"/>
    <property type="match status" value="1"/>
</dbReference>
<sequence length="1266" mass="127940">MDSKQPDPKDSAGDGTGDHPSGPEDAGNDVTPAGDDGPAAATSRADEPGSGTDAEKPPAEDASGSSADSAAADSPTGGTDDVREAGAADEAEFNWFSASSDSPAAGSDDSTTTPSSDEESTAPEGAGGSAAPSGAAGESGASTDSDSTDADSATEDASPYLAASAFEDSGSFFRDKVARSLAEQYGLDLQPDGTIRATDDHAASGDAAEAAPASGPDDAEEAVAAADAGATPPGPAADGAAESAAEPVAPHGAEEGPVNEDRAADEDSAAPQAADDPVHEPEPAGDQAGGTAGVAAGWDPEGTAEFTPVFEDDDDHHAEPPAAEARPDAPETVPGASGTPASAGSGGAGWDPEGTAEFTPVFDDDDDEAEAVSGASTAEGPDSRAADQADDARAAEAPGSAASGAGGAVPGWDPEGTAEFTPVFDDDDDDAADASAASGGVGPAAPASGDGTPHSGRPAFEPAPDPPSPADTDSATAAQDAAAAALGATGVAAGAGFAAGAAAAAASGGAADGPPADSTTAAGAGAVPPKPAKRGKPGKPGKPGKGKAAAAGSGPKNGKPKKKKPLWWRLTRGGLIAVGVCLVLGLAGFGVAYAMIPVPEDAQEQATDEGSTFYYADGETVFAERGVNRDPVSLDEIPKDVQNAILSAEDRGFWTEPGVSIRGTIRAGWSTLTGQQLQGGSTITQQMVRNYYEGLSQEQTISRKLKEIIISIKVDQLQSKDWILEQYLNTIYFGRNAYGIQAAAQAYYHKDVADLTPAEAAFLAAAIQQPTKFGLADSETTPEMEQRWQYVVNGLVTMESITPDQAAEYEFPRPEHEVPQEGIDLSGYNGYMLQQAMAELESLGYTEDNINRGGYQITTTFDQDLMEAAREAVESNVPVDDLPEGVQAGLTAIDPATGEVVAFYGGSDYNENQYDSAFRGAAQAGSAFKPYVLAAALENGFNLNTVVDGSSPQFFNGSEVRNAGGEPGGAMNLIEATRRSNNTGYINLALQVGLENVVDIAHAAGIPDNRITEDQAAAPTLALGVSDVSPVDQASGYSTFANGGQHVDAHVVRSIVNRDGEDEREPVETNRVISEGAAADVTHALRQVVTSGTGTGANLPDGRPVAGKTGTTDSSVAAWFVGYTPQLSTAVGIYNGNNQPFVVPGYGQLSGGSLPTTVWRSFMAAAMEGEEVESFPEPTFGGTTENFAPDVPAPGASNEQEAPPAEPDPPVESTPQEPPPVEPPPVEPPPGGEPEQPDPGFPPPDGGSGGEEPPPEEGTGGPAWPG</sequence>
<evidence type="ECO:0000256" key="8">
    <source>
        <dbReference type="ARBA" id="ARBA00049902"/>
    </source>
</evidence>
<protein>
    <submittedName>
        <fullName evidence="12">Transglycosylase domain-containing protein</fullName>
    </submittedName>
</protein>
<dbReference type="Proteomes" id="UP001596540">
    <property type="component" value="Unassembled WGS sequence"/>
</dbReference>
<feature type="domain" description="Penicillin-binding protein transpeptidase" evidence="10">
    <location>
        <begin position="890"/>
        <end position="1126"/>
    </location>
</feature>
<feature type="compositionally biased region" description="Pro residues" evidence="9">
    <location>
        <begin position="1204"/>
        <end position="1245"/>
    </location>
</feature>
<feature type="compositionally biased region" description="Low complexity" evidence="9">
    <location>
        <begin position="204"/>
        <end position="250"/>
    </location>
</feature>
<evidence type="ECO:0000256" key="9">
    <source>
        <dbReference type="SAM" id="MobiDB-lite"/>
    </source>
</evidence>
<feature type="compositionally biased region" description="Basic residues" evidence="9">
    <location>
        <begin position="531"/>
        <end position="545"/>
    </location>
</feature>
<evidence type="ECO:0000259" key="11">
    <source>
        <dbReference type="Pfam" id="PF00912"/>
    </source>
</evidence>
<feature type="compositionally biased region" description="Low complexity" evidence="9">
    <location>
        <begin position="61"/>
        <end position="74"/>
    </location>
</feature>
<evidence type="ECO:0000256" key="4">
    <source>
        <dbReference type="ARBA" id="ARBA00022679"/>
    </source>
</evidence>
<organism evidence="12 13">
    <name type="scientific">Marinactinospora rubrisoli</name>
    <dbReference type="NCBI Taxonomy" id="2715399"/>
    <lineage>
        <taxon>Bacteria</taxon>
        <taxon>Bacillati</taxon>
        <taxon>Actinomycetota</taxon>
        <taxon>Actinomycetes</taxon>
        <taxon>Streptosporangiales</taxon>
        <taxon>Nocardiopsidaceae</taxon>
        <taxon>Marinactinospora</taxon>
    </lineage>
</organism>
<evidence type="ECO:0000256" key="6">
    <source>
        <dbReference type="ARBA" id="ARBA00023268"/>
    </source>
</evidence>
<reference evidence="13" key="1">
    <citation type="journal article" date="2019" name="Int. J. Syst. Evol. Microbiol.">
        <title>The Global Catalogue of Microorganisms (GCM) 10K type strain sequencing project: providing services to taxonomists for standard genome sequencing and annotation.</title>
        <authorList>
            <consortium name="The Broad Institute Genomics Platform"/>
            <consortium name="The Broad Institute Genome Sequencing Center for Infectious Disease"/>
            <person name="Wu L."/>
            <person name="Ma J."/>
        </authorList>
    </citation>
    <scope>NUCLEOTIDE SEQUENCE [LARGE SCALE GENOMIC DNA]</scope>
    <source>
        <strain evidence="13">CGMCC 4.7382</strain>
    </source>
</reference>
<dbReference type="SUPFAM" id="SSF56601">
    <property type="entry name" value="beta-lactamase/transpeptidase-like"/>
    <property type="match status" value="1"/>
</dbReference>
<dbReference type="SUPFAM" id="SSF53955">
    <property type="entry name" value="Lysozyme-like"/>
    <property type="match status" value="1"/>
</dbReference>
<keyword evidence="4" id="KW-0808">Transferase</keyword>
<accession>A0ABW2KF40</accession>
<feature type="compositionally biased region" description="Low complexity" evidence="9">
    <location>
        <begin position="129"/>
        <end position="145"/>
    </location>
</feature>
<feature type="compositionally biased region" description="Basic and acidic residues" evidence="9">
    <location>
        <begin position="1"/>
        <end position="12"/>
    </location>
</feature>
<keyword evidence="2" id="KW-0645">Protease</keyword>
<dbReference type="InterPro" id="IPR036950">
    <property type="entry name" value="PBP_transglycosylase"/>
</dbReference>
<feature type="region of interest" description="Disordered" evidence="9">
    <location>
        <begin position="186"/>
        <end position="482"/>
    </location>
</feature>
<name>A0ABW2KF40_9ACTN</name>
<evidence type="ECO:0000256" key="3">
    <source>
        <dbReference type="ARBA" id="ARBA00022676"/>
    </source>
</evidence>
<evidence type="ECO:0000256" key="1">
    <source>
        <dbReference type="ARBA" id="ARBA00022645"/>
    </source>
</evidence>
<dbReference type="InterPro" id="IPR012338">
    <property type="entry name" value="Beta-lactam/transpept-like"/>
</dbReference>
<dbReference type="InterPro" id="IPR001264">
    <property type="entry name" value="Glyco_trans_51"/>
</dbReference>
<feature type="compositionally biased region" description="Low complexity" evidence="9">
    <location>
        <begin position="507"/>
        <end position="527"/>
    </location>
</feature>
<feature type="compositionally biased region" description="Low complexity" evidence="9">
    <location>
        <begin position="470"/>
        <end position="482"/>
    </location>
</feature>
<proteinExistence type="predicted"/>
<feature type="compositionally biased region" description="Low complexity" evidence="9">
    <location>
        <begin position="330"/>
        <end position="343"/>
    </location>
</feature>
<keyword evidence="6" id="KW-0511">Multifunctional enzyme</keyword>
<dbReference type="RefSeq" id="WP_379870210.1">
    <property type="nucleotide sequence ID" value="NZ_JBHTBH010000003.1"/>
</dbReference>
<gene>
    <name evidence="12" type="ORF">ACFQRF_08355</name>
</gene>
<feature type="compositionally biased region" description="Low complexity" evidence="9">
    <location>
        <begin position="546"/>
        <end position="557"/>
    </location>
</feature>
<feature type="compositionally biased region" description="Basic and acidic residues" evidence="9">
    <location>
        <begin position="381"/>
        <end position="394"/>
    </location>
</feature>
<evidence type="ECO:0000256" key="7">
    <source>
        <dbReference type="ARBA" id="ARBA00034000"/>
    </source>
</evidence>
<evidence type="ECO:0000259" key="10">
    <source>
        <dbReference type="Pfam" id="PF00905"/>
    </source>
</evidence>
<dbReference type="InterPro" id="IPR023346">
    <property type="entry name" value="Lysozyme-like_dom_sf"/>
</dbReference>
<keyword evidence="5" id="KW-0378">Hydrolase</keyword>
<feature type="region of interest" description="Disordered" evidence="9">
    <location>
        <begin position="1171"/>
        <end position="1266"/>
    </location>
</feature>
<evidence type="ECO:0000256" key="2">
    <source>
        <dbReference type="ARBA" id="ARBA00022670"/>
    </source>
</evidence>
<dbReference type="InterPro" id="IPR001460">
    <property type="entry name" value="PCN-bd_Tpept"/>
</dbReference>
<keyword evidence="1" id="KW-0121">Carboxypeptidase</keyword>
<feature type="region of interest" description="Disordered" evidence="9">
    <location>
        <begin position="1"/>
        <end position="161"/>
    </location>
</feature>
<evidence type="ECO:0000313" key="12">
    <source>
        <dbReference type="EMBL" id="MFC7327754.1"/>
    </source>
</evidence>
<evidence type="ECO:0000313" key="13">
    <source>
        <dbReference type="Proteomes" id="UP001596540"/>
    </source>
</evidence>
<dbReference type="Gene3D" id="1.10.3810.10">
    <property type="entry name" value="Biosynthetic peptidoglycan transglycosylase-like"/>
    <property type="match status" value="1"/>
</dbReference>
<evidence type="ECO:0000256" key="5">
    <source>
        <dbReference type="ARBA" id="ARBA00022801"/>
    </source>
</evidence>
<comment type="catalytic activity">
    <reaction evidence="7">
        <text>Preferential cleavage: (Ac)2-L-Lys-D-Ala-|-D-Ala. Also transpeptidation of peptidyl-alanyl moieties that are N-acyl substituents of D-alanine.</text>
        <dbReference type="EC" id="3.4.16.4"/>
    </reaction>
</comment>
<comment type="catalytic activity">
    <reaction evidence="8">
        <text>[GlcNAc-(1-&gt;4)-Mur2Ac(oyl-L-Ala-gamma-D-Glu-L-Lys-D-Ala-D-Ala)](n)-di-trans,octa-cis-undecaprenyl diphosphate + beta-D-GlcNAc-(1-&gt;4)-Mur2Ac(oyl-L-Ala-gamma-D-Glu-L-Lys-D-Ala-D-Ala)-di-trans,octa-cis-undecaprenyl diphosphate = [GlcNAc-(1-&gt;4)-Mur2Ac(oyl-L-Ala-gamma-D-Glu-L-Lys-D-Ala-D-Ala)](n+1)-di-trans,octa-cis-undecaprenyl diphosphate + di-trans,octa-cis-undecaprenyl diphosphate + H(+)</text>
        <dbReference type="Rhea" id="RHEA:23708"/>
        <dbReference type="Rhea" id="RHEA-COMP:9602"/>
        <dbReference type="Rhea" id="RHEA-COMP:9603"/>
        <dbReference type="ChEBI" id="CHEBI:15378"/>
        <dbReference type="ChEBI" id="CHEBI:58405"/>
        <dbReference type="ChEBI" id="CHEBI:60033"/>
        <dbReference type="ChEBI" id="CHEBI:78435"/>
        <dbReference type="EC" id="2.4.99.28"/>
    </reaction>
</comment>
<feature type="compositionally biased region" description="Low complexity" evidence="9">
    <location>
        <begin position="433"/>
        <end position="451"/>
    </location>
</feature>
<keyword evidence="13" id="KW-1185">Reference proteome</keyword>
<feature type="region of interest" description="Disordered" evidence="9">
    <location>
        <begin position="507"/>
        <end position="565"/>
    </location>
</feature>
<dbReference type="Gene3D" id="3.40.710.10">
    <property type="entry name" value="DD-peptidase/beta-lactamase superfamily"/>
    <property type="match status" value="1"/>
</dbReference>
<feature type="compositionally biased region" description="Basic and acidic residues" evidence="9">
    <location>
        <begin position="315"/>
        <end position="329"/>
    </location>
</feature>
<feature type="compositionally biased region" description="Low complexity" evidence="9">
    <location>
        <begin position="97"/>
        <end position="115"/>
    </location>
</feature>
<comment type="caution">
    <text evidence="12">The sequence shown here is derived from an EMBL/GenBank/DDBJ whole genome shotgun (WGS) entry which is preliminary data.</text>
</comment>
<dbReference type="Pfam" id="PF00912">
    <property type="entry name" value="Transgly"/>
    <property type="match status" value="1"/>
</dbReference>
<dbReference type="InterPro" id="IPR050396">
    <property type="entry name" value="Glycosyltr_51/Transpeptidase"/>
</dbReference>
<dbReference type="Pfam" id="PF00905">
    <property type="entry name" value="Transpeptidase"/>
    <property type="match status" value="1"/>
</dbReference>
<dbReference type="EMBL" id="JBHTBH010000003">
    <property type="protein sequence ID" value="MFC7327754.1"/>
    <property type="molecule type" value="Genomic_DNA"/>
</dbReference>
<feature type="domain" description="Glycosyl transferase family 51" evidence="11">
    <location>
        <begin position="625"/>
        <end position="793"/>
    </location>
</feature>
<dbReference type="PANTHER" id="PTHR32282:SF34">
    <property type="entry name" value="PENICILLIN-BINDING PROTEIN 1A"/>
    <property type="match status" value="1"/>
</dbReference>
<keyword evidence="3" id="KW-0328">Glycosyltransferase</keyword>